<dbReference type="EMBL" id="PYHR01000002">
    <property type="protein sequence ID" value="PWD49613.1"/>
    <property type="molecule type" value="Genomic_DNA"/>
</dbReference>
<reference evidence="8 9" key="1">
    <citation type="submission" date="2018-03" db="EMBL/GenBank/DDBJ databases">
        <title>Genome assembly of novel Miniimonas species PCH200.</title>
        <authorList>
            <person name="Thakur V."/>
            <person name="Kumar V."/>
            <person name="Singh D."/>
        </authorList>
    </citation>
    <scope>NUCLEOTIDE SEQUENCE [LARGE SCALE GENOMIC DNA]</scope>
    <source>
        <strain evidence="8 9">PCH200</strain>
    </source>
</reference>
<dbReference type="PANTHER" id="PTHR30483">
    <property type="entry name" value="LEUCINE-SPECIFIC-BINDING PROTEIN"/>
    <property type="match status" value="1"/>
</dbReference>
<dbReference type="SUPFAM" id="SSF53822">
    <property type="entry name" value="Periplasmic binding protein-like I"/>
    <property type="match status" value="1"/>
</dbReference>
<dbReference type="RefSeq" id="WP_109227996.1">
    <property type="nucleotide sequence ID" value="NZ_PYHR01000002.1"/>
</dbReference>
<organism evidence="8 9">
    <name type="scientific">Serinibacter arcticus</name>
    <dbReference type="NCBI Taxonomy" id="1655435"/>
    <lineage>
        <taxon>Bacteria</taxon>
        <taxon>Bacillati</taxon>
        <taxon>Actinomycetota</taxon>
        <taxon>Actinomycetes</taxon>
        <taxon>Micrococcales</taxon>
        <taxon>Beutenbergiaceae</taxon>
        <taxon>Serinibacter</taxon>
    </lineage>
</organism>
<evidence type="ECO:0000256" key="4">
    <source>
        <dbReference type="ARBA" id="ARBA00022970"/>
    </source>
</evidence>
<dbReference type="InterPro" id="IPR051010">
    <property type="entry name" value="BCAA_transport"/>
</dbReference>
<evidence type="ECO:0000256" key="2">
    <source>
        <dbReference type="ARBA" id="ARBA00022448"/>
    </source>
</evidence>
<feature type="region of interest" description="Disordered" evidence="5">
    <location>
        <begin position="24"/>
        <end position="49"/>
    </location>
</feature>
<dbReference type="Gene3D" id="3.40.50.2300">
    <property type="match status" value="2"/>
</dbReference>
<dbReference type="GO" id="GO:0006865">
    <property type="term" value="P:amino acid transport"/>
    <property type="evidence" value="ECO:0007669"/>
    <property type="project" value="UniProtKB-KW"/>
</dbReference>
<dbReference type="Pfam" id="PF13458">
    <property type="entry name" value="Peripla_BP_6"/>
    <property type="match status" value="1"/>
</dbReference>
<evidence type="ECO:0000256" key="5">
    <source>
        <dbReference type="SAM" id="MobiDB-lite"/>
    </source>
</evidence>
<dbReference type="PROSITE" id="PS51257">
    <property type="entry name" value="PROKAR_LIPOPROTEIN"/>
    <property type="match status" value="1"/>
</dbReference>
<dbReference type="InterPro" id="IPR028081">
    <property type="entry name" value="Leu-bd"/>
</dbReference>
<protein>
    <submittedName>
        <fullName evidence="8">ABC transporter substrate-binding protein</fullName>
    </submittedName>
</protein>
<proteinExistence type="inferred from homology"/>
<evidence type="ECO:0000256" key="1">
    <source>
        <dbReference type="ARBA" id="ARBA00010062"/>
    </source>
</evidence>
<keyword evidence="2" id="KW-0813">Transport</keyword>
<evidence type="ECO:0000313" key="8">
    <source>
        <dbReference type="EMBL" id="PWD49613.1"/>
    </source>
</evidence>
<dbReference type="AlphaFoldDB" id="A0A2U1ZRP0"/>
<feature type="chain" id="PRO_5039546135" evidence="6">
    <location>
        <begin position="21"/>
        <end position="435"/>
    </location>
</feature>
<dbReference type="PRINTS" id="PR00337">
    <property type="entry name" value="LEUILEVALBP"/>
</dbReference>
<feature type="domain" description="Leucine-binding protein" evidence="7">
    <location>
        <begin position="54"/>
        <end position="370"/>
    </location>
</feature>
<dbReference type="InterPro" id="IPR028082">
    <property type="entry name" value="Peripla_BP_I"/>
</dbReference>
<evidence type="ECO:0000259" key="7">
    <source>
        <dbReference type="Pfam" id="PF13458"/>
    </source>
</evidence>
<sequence length="435" mass="43873">MNRSIARVAAVAGAVALVLAACSSGESGDDTTESGTASETTDGGDASGEGGVLHIGTLLPVTGSLAQLGPPEIAGVDLAVAEINEAGGVFGSDVEVTHTDSSDTENAAVATESSQNLISSGVHAVIGAASSGVTFNVIDDITGAGIVQISPANTATDLSGYSDFYFRTAPPDTVQGDALANLMIADGAANVATIVFNDPYGTSLRDVVEGVVTEAGGSLVYGAEGSEFDPNETNYSSIVADTIASGPDAIAIIAFTTQTPLIVRELVAQGWDMSTVYFVDGNLQNFGTEGDIGFPEGTLDGAKATLPGAFPTADFQERLATVNANLNDYSYAAESYDATMLAALAALKGGEASGEAIQANMAAVSGVDGGTECTGWVECSELIEAGDDISYQAVSGVGPFNEANDPSSAAIGIYQFGPSNEYEFVESVQGEVPSS</sequence>
<gene>
    <name evidence="8" type="ORF">C8046_01700</name>
</gene>
<comment type="similarity">
    <text evidence="1">Belongs to the leucine-binding protein family.</text>
</comment>
<comment type="caution">
    <text evidence="8">The sequence shown here is derived from an EMBL/GenBank/DDBJ whole genome shotgun (WGS) entry which is preliminary data.</text>
</comment>
<dbReference type="InterPro" id="IPR000709">
    <property type="entry name" value="Leu_Ile_Val-bd"/>
</dbReference>
<evidence type="ECO:0000256" key="6">
    <source>
        <dbReference type="SAM" id="SignalP"/>
    </source>
</evidence>
<name>A0A2U1ZRP0_9MICO</name>
<dbReference type="Proteomes" id="UP000245166">
    <property type="component" value="Unassembled WGS sequence"/>
</dbReference>
<accession>A0A2U1ZRP0</accession>
<dbReference type="PANTHER" id="PTHR30483:SF6">
    <property type="entry name" value="PERIPLASMIC BINDING PROTEIN OF ABC TRANSPORTER FOR NATURAL AMINO ACIDS"/>
    <property type="match status" value="1"/>
</dbReference>
<evidence type="ECO:0000313" key="9">
    <source>
        <dbReference type="Proteomes" id="UP000245166"/>
    </source>
</evidence>
<keyword evidence="3 6" id="KW-0732">Signal</keyword>
<dbReference type="OrthoDB" id="7337537at2"/>
<feature type="signal peptide" evidence="6">
    <location>
        <begin position="1"/>
        <end position="20"/>
    </location>
</feature>
<keyword evidence="4" id="KW-0029">Amino-acid transport</keyword>
<keyword evidence="9" id="KW-1185">Reference proteome</keyword>
<evidence type="ECO:0000256" key="3">
    <source>
        <dbReference type="ARBA" id="ARBA00022729"/>
    </source>
</evidence>